<evidence type="ECO:0000313" key="3">
    <source>
        <dbReference type="Proteomes" id="UP000035368"/>
    </source>
</evidence>
<feature type="domain" description="Calcineurin-like phosphoesterase" evidence="1">
    <location>
        <begin position="117"/>
        <end position="292"/>
    </location>
</feature>
<dbReference type="InterPro" id="IPR004843">
    <property type="entry name" value="Calcineurin-like_PHP"/>
</dbReference>
<dbReference type="SUPFAM" id="SSF49899">
    <property type="entry name" value="Concanavalin A-like lectins/glucanases"/>
    <property type="match status" value="1"/>
</dbReference>
<accession>A0A0G3GWH4</accession>
<dbReference type="InterPro" id="IPR029052">
    <property type="entry name" value="Metallo-depent_PP-like"/>
</dbReference>
<name>A0A0G3GWH4_9CORY</name>
<dbReference type="KEGG" id="cei:CEPID_10195"/>
<dbReference type="AlphaFoldDB" id="A0A0G3GWH4"/>
<protein>
    <submittedName>
        <fullName evidence="2">Concanavalin A-like lectin/glucanases superfamily</fullName>
    </submittedName>
</protein>
<dbReference type="PATRIC" id="fig|1050174.4.peg.2059"/>
<gene>
    <name evidence="2" type="ORF">CEPID_10195</name>
</gene>
<dbReference type="InterPro" id="IPR051918">
    <property type="entry name" value="STPP_CPPED1"/>
</dbReference>
<dbReference type="Gene3D" id="2.60.120.200">
    <property type="match status" value="1"/>
</dbReference>
<dbReference type="GO" id="GO:0030246">
    <property type="term" value="F:carbohydrate binding"/>
    <property type="evidence" value="ECO:0007669"/>
    <property type="project" value="UniProtKB-KW"/>
</dbReference>
<keyword evidence="3" id="KW-1185">Reference proteome</keyword>
<keyword evidence="2" id="KW-0430">Lectin</keyword>
<dbReference type="Proteomes" id="UP000035368">
    <property type="component" value="Chromosome"/>
</dbReference>
<organism evidence="2 3">
    <name type="scientific">Corynebacterium epidermidicanis</name>
    <dbReference type="NCBI Taxonomy" id="1050174"/>
    <lineage>
        <taxon>Bacteria</taxon>
        <taxon>Bacillati</taxon>
        <taxon>Actinomycetota</taxon>
        <taxon>Actinomycetes</taxon>
        <taxon>Mycobacteriales</taxon>
        <taxon>Corynebacteriaceae</taxon>
        <taxon>Corynebacterium</taxon>
    </lineage>
</organism>
<dbReference type="EMBL" id="CP011541">
    <property type="protein sequence ID" value="AKK03878.1"/>
    <property type="molecule type" value="Genomic_DNA"/>
</dbReference>
<dbReference type="Pfam" id="PF00149">
    <property type="entry name" value="Metallophos"/>
    <property type="match status" value="1"/>
</dbReference>
<dbReference type="PANTHER" id="PTHR43143:SF5">
    <property type="entry name" value="SECRETED PROTEIN"/>
    <property type="match status" value="1"/>
</dbReference>
<proteinExistence type="predicted"/>
<dbReference type="PANTHER" id="PTHR43143">
    <property type="entry name" value="METALLOPHOSPHOESTERASE, CALCINEURIN SUPERFAMILY"/>
    <property type="match status" value="1"/>
</dbReference>
<reference evidence="2 3" key="1">
    <citation type="submission" date="2015-05" db="EMBL/GenBank/DDBJ databases">
        <title>Complete genome sequence of Corynebacterium epidermidicanis DSM 45586, isolated from the skin of a dog suffering from pruritus.</title>
        <authorList>
            <person name="Ruckert C."/>
            <person name="Albersmeier A."/>
            <person name="Winkler A."/>
            <person name="Tauch A."/>
        </authorList>
    </citation>
    <scope>NUCLEOTIDE SEQUENCE [LARGE SCALE GENOMIC DNA]</scope>
    <source>
        <strain evidence="2 3">DSM 45586</strain>
    </source>
</reference>
<dbReference type="SUPFAM" id="SSF56300">
    <property type="entry name" value="Metallo-dependent phosphatases"/>
    <property type="match status" value="1"/>
</dbReference>
<sequence>MCAQFFSVPRLISFSYILVIVKTKTRILALLSAIAVPFAGTAQAVEPAPLQPSTETKVNPAKLNVGPGARGTVAILPDTQFYSRYGAAENDQYSLQFPTLPNPFDAQTQWIVENQDDLGISMTQHLGDVVDQVTYPGQWAVASRAMGKLDDAGVPYAVIPGNHDCLSCDPWSAAPVDMFGSYQQNFPVSRQAKSSTFQAASPSGLSNAHKFAVAGVPMMSVNLPWEAGDEEIQWAEGVLEANPNVPTILTSHQIINIDASGDPLSTPFGEKLWDRLINNNPQVFLTYNGHHHGATNRVLKNAAGLPVFQQLIDYQMAYQGGNGEMALVEFDFTHNQISQTSFSPWVLQKPQNRLTTFDEALMDNPGSTYTYDFDFAQRFAAIGADFHPQGERTSATASLRDHITSTFTPAAEMVRPAPQGESDYPKVDGTLAHWRPTQNADGSVKFTDITGNGNDMTMHSTGGSARFDSDSAKESSLPASISFDPAAKHLFTYFETDRDAPINAQTFDKGYTYETFIKIDERFGPDNHWMGFISRFGQRKDLPNLATDSDLEEPPAAGAVSSLRELQWAFAENNQPMEGQSLWSSDVPAGQWLHVAVVDTGIPADGGTGSVTMYVNGAPVLRNAYGPHGIAAVPGKTWIMGGSTYADMLSTGFFGKIGESRFVDRPLAPEEWLTARVADNKPAPAAGSSALTSSGPAKVMTAVAALFSVLSIVAGLAMRYQNVVNEFLARFGLRLPKLG</sequence>
<dbReference type="InterPro" id="IPR013320">
    <property type="entry name" value="ConA-like_dom_sf"/>
</dbReference>
<dbReference type="Gene3D" id="3.60.21.10">
    <property type="match status" value="1"/>
</dbReference>
<evidence type="ECO:0000313" key="2">
    <source>
        <dbReference type="EMBL" id="AKK03878.1"/>
    </source>
</evidence>
<evidence type="ECO:0000259" key="1">
    <source>
        <dbReference type="Pfam" id="PF00149"/>
    </source>
</evidence>
<dbReference type="STRING" id="1050174.CEPID_10195"/>
<dbReference type="Pfam" id="PF13385">
    <property type="entry name" value="Laminin_G_3"/>
    <property type="match status" value="1"/>
</dbReference>
<dbReference type="GO" id="GO:0016787">
    <property type="term" value="F:hydrolase activity"/>
    <property type="evidence" value="ECO:0007669"/>
    <property type="project" value="InterPro"/>
</dbReference>